<evidence type="ECO:0000313" key="19">
    <source>
        <dbReference type="EMBL" id="AYO99622.1"/>
    </source>
</evidence>
<evidence type="ECO:0000256" key="7">
    <source>
        <dbReference type="ARBA" id="ARBA00022692"/>
    </source>
</evidence>
<feature type="transmembrane region" description="Helical" evidence="16">
    <location>
        <begin position="282"/>
        <end position="299"/>
    </location>
</feature>
<dbReference type="GO" id="GO:0015990">
    <property type="term" value="P:electron transport coupled proton transport"/>
    <property type="evidence" value="ECO:0007669"/>
    <property type="project" value="TreeGrafter"/>
</dbReference>
<name>A0A3G2WKA6_9ECHI</name>
<evidence type="ECO:0000259" key="17">
    <source>
        <dbReference type="Pfam" id="PF00361"/>
    </source>
</evidence>
<evidence type="ECO:0000256" key="3">
    <source>
        <dbReference type="ARBA" id="ARBA00012944"/>
    </source>
</evidence>
<feature type="transmembrane region" description="Helical" evidence="16">
    <location>
        <begin position="353"/>
        <end position="371"/>
    </location>
</feature>
<evidence type="ECO:0000256" key="14">
    <source>
        <dbReference type="ARBA" id="ARBA00023136"/>
    </source>
</evidence>
<dbReference type="EC" id="7.1.1.2" evidence="3 16"/>
<evidence type="ECO:0000259" key="18">
    <source>
        <dbReference type="Pfam" id="PF01059"/>
    </source>
</evidence>
<dbReference type="PANTHER" id="PTHR43507">
    <property type="entry name" value="NADH-UBIQUINONE OXIDOREDUCTASE CHAIN 4"/>
    <property type="match status" value="1"/>
</dbReference>
<dbReference type="GO" id="GO:0003954">
    <property type="term" value="F:NADH dehydrogenase activity"/>
    <property type="evidence" value="ECO:0007669"/>
    <property type="project" value="TreeGrafter"/>
</dbReference>
<comment type="subcellular location">
    <subcellularLocation>
        <location evidence="1 16">Mitochondrion membrane</location>
        <topology evidence="1 16">Multi-pass membrane protein</topology>
    </subcellularLocation>
</comment>
<feature type="transmembrane region" description="Helical" evidence="16">
    <location>
        <begin position="305"/>
        <end position="332"/>
    </location>
</feature>
<feature type="transmembrane region" description="Helical" evidence="16">
    <location>
        <begin position="220"/>
        <end position="241"/>
    </location>
</feature>
<feature type="transmembrane region" description="Helical" evidence="16">
    <location>
        <begin position="94"/>
        <end position="111"/>
    </location>
</feature>
<feature type="transmembrane region" description="Helical" evidence="16">
    <location>
        <begin position="63"/>
        <end position="82"/>
    </location>
</feature>
<dbReference type="AlphaFoldDB" id="A0A3G2WKA6"/>
<comment type="catalytic activity">
    <reaction evidence="15 16">
        <text>a ubiquinone + NADH + 5 H(+)(in) = a ubiquinol + NAD(+) + 4 H(+)(out)</text>
        <dbReference type="Rhea" id="RHEA:29091"/>
        <dbReference type="Rhea" id="RHEA-COMP:9565"/>
        <dbReference type="Rhea" id="RHEA-COMP:9566"/>
        <dbReference type="ChEBI" id="CHEBI:15378"/>
        <dbReference type="ChEBI" id="CHEBI:16389"/>
        <dbReference type="ChEBI" id="CHEBI:17976"/>
        <dbReference type="ChEBI" id="CHEBI:57540"/>
        <dbReference type="ChEBI" id="CHEBI:57945"/>
        <dbReference type="EC" id="7.1.1.2"/>
    </reaction>
</comment>
<sequence>MITLIFWSLGIIISIWITPRRNLWEISIFQSSLLILMSCFFLNNNTSSLWNNLSLNLGTDPINSPLIILSCWLIPVTITASINNLNNNSHLDNNIFVTLILFIIIILIITFSTTNLIIFFLGFESTLIPTLILITRWGMQKQRIEAGYYFVFYTLLSSLPLFTSLLILYNNTNNLNFIINLWNNNNNINNILASFCIIAFLVKIPIFGFHLWLPKAHVEAPVAGSMILAAILLKMGGYGLIRLSNLLWLNLNLNINNFLIIFCCWGGVLTSLICLTQTDLKALIAYSSVSHMSFMVAAISTNTNWAISGSIIIMIAHGLVSSALFFIANIFYERSGTRTLIISRGLKNIFNTLPLWWLIFSCANLGLPPLPNSIGEIIIFSSVINWNLISFLPISLGIILTSIFSLSLYLYLNSGNRFNWNNINININERESLTLVLHILPLLILIINPNIIMG</sequence>
<dbReference type="GO" id="GO:0008137">
    <property type="term" value="F:NADH dehydrogenase (ubiquinone) activity"/>
    <property type="evidence" value="ECO:0007669"/>
    <property type="project" value="UniProtKB-UniRule"/>
</dbReference>
<dbReference type="PANTHER" id="PTHR43507:SF20">
    <property type="entry name" value="NADH-UBIQUINONE OXIDOREDUCTASE CHAIN 4"/>
    <property type="match status" value="1"/>
</dbReference>
<keyword evidence="11 16" id="KW-0520">NAD</keyword>
<keyword evidence="10 16" id="KW-1133">Transmembrane helix</keyword>
<evidence type="ECO:0000256" key="11">
    <source>
        <dbReference type="ARBA" id="ARBA00023027"/>
    </source>
</evidence>
<dbReference type="GO" id="GO:0042773">
    <property type="term" value="P:ATP synthesis coupled electron transport"/>
    <property type="evidence" value="ECO:0007669"/>
    <property type="project" value="InterPro"/>
</dbReference>
<feature type="transmembrane region" description="Helical" evidence="16">
    <location>
        <begin position="191"/>
        <end position="213"/>
    </location>
</feature>
<dbReference type="Pfam" id="PF01059">
    <property type="entry name" value="Oxidored_q5_N"/>
    <property type="match status" value="1"/>
</dbReference>
<keyword evidence="7 16" id="KW-0812">Transmembrane</keyword>
<dbReference type="PRINTS" id="PR01437">
    <property type="entry name" value="NUOXDRDTASE4"/>
</dbReference>
<evidence type="ECO:0000256" key="5">
    <source>
        <dbReference type="ARBA" id="ARBA00022448"/>
    </source>
</evidence>
<dbReference type="InterPro" id="IPR000260">
    <property type="entry name" value="NADH4_N"/>
</dbReference>
<feature type="transmembrane region" description="Helical" evidence="16">
    <location>
        <begin position="253"/>
        <end position="275"/>
    </location>
</feature>
<feature type="transmembrane region" description="Helical" evidence="16">
    <location>
        <begin position="146"/>
        <end position="171"/>
    </location>
</feature>
<dbReference type="InterPro" id="IPR003918">
    <property type="entry name" value="NADH_UbQ_OxRdtase"/>
</dbReference>
<gene>
    <name evidence="19" type="primary">nad4</name>
</gene>
<evidence type="ECO:0000256" key="9">
    <source>
        <dbReference type="ARBA" id="ARBA00022982"/>
    </source>
</evidence>
<accession>A0A3G2WKA6</accession>
<keyword evidence="5 16" id="KW-0813">Transport</keyword>
<keyword evidence="13 16" id="KW-0496">Mitochondrion</keyword>
<proteinExistence type="inferred from homology"/>
<keyword evidence="8" id="KW-1278">Translocase</keyword>
<feature type="domain" description="NADH:ubiquinone oxidoreductase chain 4 N-terminal" evidence="18">
    <location>
        <begin position="1"/>
        <end position="110"/>
    </location>
</feature>
<evidence type="ECO:0000256" key="15">
    <source>
        <dbReference type="ARBA" id="ARBA00049551"/>
    </source>
</evidence>
<feature type="domain" description="NADH:quinone oxidoreductase/Mrp antiporter transmembrane" evidence="17">
    <location>
        <begin position="114"/>
        <end position="400"/>
    </location>
</feature>
<organism evidence="19">
    <name type="scientific">Gorgonocephalus chilensis</name>
    <dbReference type="NCBI Taxonomy" id="1258644"/>
    <lineage>
        <taxon>Eukaryota</taxon>
        <taxon>Metazoa</taxon>
        <taxon>Echinodermata</taxon>
        <taxon>Eleutherozoa</taxon>
        <taxon>Asterozoa</taxon>
        <taxon>Ophiuroidea</taxon>
        <taxon>Ophiuridea</taxon>
        <taxon>Euryalida</taxon>
        <taxon>Gorgonocephalidae</taxon>
        <taxon>Gorgonocephalus</taxon>
    </lineage>
</organism>
<evidence type="ECO:0000256" key="2">
    <source>
        <dbReference type="ARBA" id="ARBA00009025"/>
    </source>
</evidence>
<evidence type="ECO:0000256" key="4">
    <source>
        <dbReference type="ARBA" id="ARBA00021006"/>
    </source>
</evidence>
<dbReference type="NCBIfam" id="TIGR01972">
    <property type="entry name" value="NDH_I_M"/>
    <property type="match status" value="1"/>
</dbReference>
<protein>
    <recommendedName>
        <fullName evidence="4 16">NADH-ubiquinone oxidoreductase chain 4</fullName>
        <ecNumber evidence="3 16">7.1.1.2</ecNumber>
    </recommendedName>
</protein>
<evidence type="ECO:0000256" key="12">
    <source>
        <dbReference type="ARBA" id="ARBA00023075"/>
    </source>
</evidence>
<reference evidence="19" key="1">
    <citation type="journal article" date="2018" name="Mol. Phylogenet. Evol.">
        <title>Conservation of mitochondrial genome arrangements in brittle stars (Echinodermata, Ophiuroidea).</title>
        <authorList>
            <person name="Galaska M.P."/>
            <person name="Li Y."/>
            <person name="Kocot K.M."/>
            <person name="Mahon A.R."/>
            <person name="Halanych K.M."/>
        </authorList>
    </citation>
    <scope>NUCLEOTIDE SEQUENCE</scope>
    <source>
        <strain evidence="19">Op862.4E</strain>
    </source>
</reference>
<dbReference type="InterPro" id="IPR010227">
    <property type="entry name" value="NADH_Q_OxRdtase_chainM/4"/>
</dbReference>
<evidence type="ECO:0000256" key="1">
    <source>
        <dbReference type="ARBA" id="ARBA00004225"/>
    </source>
</evidence>
<feature type="transmembrane region" description="Helical" evidence="16">
    <location>
        <begin position="433"/>
        <end position="452"/>
    </location>
</feature>
<comment type="similarity">
    <text evidence="2 16">Belongs to the complex I subunit 4 family.</text>
</comment>
<feature type="transmembrane region" description="Helical" evidence="16">
    <location>
        <begin position="391"/>
        <end position="412"/>
    </location>
</feature>
<keyword evidence="12 16" id="KW-0830">Ubiquinone</keyword>
<dbReference type="InterPro" id="IPR001750">
    <property type="entry name" value="ND/Mrp_TM"/>
</dbReference>
<dbReference type="GO" id="GO:0031966">
    <property type="term" value="C:mitochondrial membrane"/>
    <property type="evidence" value="ECO:0007669"/>
    <property type="project" value="UniProtKB-SubCell"/>
</dbReference>
<evidence type="ECO:0000256" key="16">
    <source>
        <dbReference type="RuleBase" id="RU003297"/>
    </source>
</evidence>
<evidence type="ECO:0000256" key="13">
    <source>
        <dbReference type="ARBA" id="ARBA00023128"/>
    </source>
</evidence>
<keyword evidence="14 16" id="KW-0472">Membrane</keyword>
<dbReference type="GO" id="GO:0048039">
    <property type="term" value="F:ubiquinone binding"/>
    <property type="evidence" value="ECO:0007669"/>
    <property type="project" value="TreeGrafter"/>
</dbReference>
<feature type="transmembrane region" description="Helical" evidence="16">
    <location>
        <begin position="117"/>
        <end position="134"/>
    </location>
</feature>
<evidence type="ECO:0000256" key="6">
    <source>
        <dbReference type="ARBA" id="ARBA00022660"/>
    </source>
</evidence>
<evidence type="ECO:0000256" key="8">
    <source>
        <dbReference type="ARBA" id="ARBA00022967"/>
    </source>
</evidence>
<feature type="transmembrane region" description="Helical" evidence="16">
    <location>
        <begin position="23"/>
        <end position="43"/>
    </location>
</feature>
<geneLocation type="mitochondrion" evidence="19"/>
<evidence type="ECO:0000256" key="10">
    <source>
        <dbReference type="ARBA" id="ARBA00022989"/>
    </source>
</evidence>
<dbReference type="EMBL" id="MH671879">
    <property type="protein sequence ID" value="AYO99622.1"/>
    <property type="molecule type" value="Genomic_DNA"/>
</dbReference>
<keyword evidence="9 16" id="KW-0249">Electron transport</keyword>
<comment type="function">
    <text evidence="16">Core subunit of the mitochondrial membrane respiratory chain NADH dehydrogenase (Complex I) which catalyzes electron transfer from NADH through the respiratory chain, using ubiquinone as an electron acceptor. Essential for the catalytic activity and assembly of complex I.</text>
</comment>
<keyword evidence="6 16" id="KW-0679">Respiratory chain</keyword>
<dbReference type="Pfam" id="PF00361">
    <property type="entry name" value="Proton_antipo_M"/>
    <property type="match status" value="1"/>
</dbReference>